<evidence type="ECO:0000256" key="4">
    <source>
        <dbReference type="ARBA" id="ARBA00022692"/>
    </source>
</evidence>
<comment type="similarity">
    <text evidence="11">Belongs to the KdpC family.</text>
</comment>
<evidence type="ECO:0000256" key="2">
    <source>
        <dbReference type="ARBA" id="ARBA00022475"/>
    </source>
</evidence>
<dbReference type="InterPro" id="IPR003820">
    <property type="entry name" value="KdpC"/>
</dbReference>
<comment type="subcellular location">
    <subcellularLocation>
        <location evidence="11">Cell membrane</location>
        <topology evidence="11">Single-pass membrane protein</topology>
    </subcellularLocation>
</comment>
<protein>
    <recommendedName>
        <fullName evidence="11">Potassium-transporting ATPase KdpC subunit</fullName>
    </recommendedName>
    <alternativeName>
        <fullName evidence="11">ATP phosphohydrolase [potassium-transporting] C chain</fullName>
    </alternativeName>
    <alternativeName>
        <fullName evidence="11">Potassium-binding and translocating subunit C</fullName>
    </alternativeName>
    <alternativeName>
        <fullName evidence="11">Potassium-translocating ATPase C chain</fullName>
    </alternativeName>
</protein>
<dbReference type="RefSeq" id="WP_354446194.1">
    <property type="nucleotide sequence ID" value="NZ_JBEPSH010000007.1"/>
</dbReference>
<keyword evidence="9 11" id="KW-0406">Ion transport</keyword>
<keyword evidence="4 11" id="KW-0812">Transmembrane</keyword>
<gene>
    <name evidence="11" type="primary">kdpC</name>
    <name evidence="13" type="ORF">ABIE13_003839</name>
</gene>
<reference evidence="13 14" key="1">
    <citation type="submission" date="2024-06" db="EMBL/GenBank/DDBJ databases">
        <title>Sorghum-associated microbial communities from plants grown in Nebraska, USA.</title>
        <authorList>
            <person name="Schachtman D."/>
        </authorList>
    </citation>
    <scope>NUCLEOTIDE SEQUENCE [LARGE SCALE GENOMIC DNA]</scope>
    <source>
        <strain evidence="13 14">2709</strain>
    </source>
</reference>
<dbReference type="NCBIfam" id="NF001454">
    <property type="entry name" value="PRK00315.1"/>
    <property type="match status" value="1"/>
</dbReference>
<comment type="subunit">
    <text evidence="11">The system is composed of three essential subunits: KdpA, KdpB and KdpC.</text>
</comment>
<organism evidence="13 14">
    <name type="scientific">Ottowia thiooxydans</name>
    <dbReference type="NCBI Taxonomy" id="219182"/>
    <lineage>
        <taxon>Bacteria</taxon>
        <taxon>Pseudomonadati</taxon>
        <taxon>Pseudomonadota</taxon>
        <taxon>Betaproteobacteria</taxon>
        <taxon>Burkholderiales</taxon>
        <taxon>Comamonadaceae</taxon>
        <taxon>Ottowia</taxon>
    </lineage>
</organism>
<keyword evidence="5 11" id="KW-0547">Nucleotide-binding</keyword>
<dbReference type="NCBIfam" id="TIGR00681">
    <property type="entry name" value="kdpC"/>
    <property type="match status" value="1"/>
</dbReference>
<keyword evidence="2 11" id="KW-1003">Cell membrane</keyword>
<dbReference type="PANTHER" id="PTHR30042:SF2">
    <property type="entry name" value="POTASSIUM-TRANSPORTING ATPASE KDPC SUBUNIT"/>
    <property type="match status" value="1"/>
</dbReference>
<evidence type="ECO:0000256" key="3">
    <source>
        <dbReference type="ARBA" id="ARBA00022538"/>
    </source>
</evidence>
<evidence type="ECO:0000256" key="9">
    <source>
        <dbReference type="ARBA" id="ARBA00023065"/>
    </source>
</evidence>
<feature type="transmembrane region" description="Helical" evidence="11">
    <location>
        <begin position="29"/>
        <end position="51"/>
    </location>
</feature>
<accession>A0ABV2QCG2</accession>
<evidence type="ECO:0000256" key="10">
    <source>
        <dbReference type="ARBA" id="ARBA00023136"/>
    </source>
</evidence>
<dbReference type="Proteomes" id="UP001549320">
    <property type="component" value="Unassembled WGS sequence"/>
</dbReference>
<keyword evidence="3 11" id="KW-0633">Potassium transport</keyword>
<feature type="region of interest" description="Disordered" evidence="12">
    <location>
        <begin position="1"/>
        <end position="23"/>
    </location>
</feature>
<sequence>MSVNSSLSSLPPQARKTSGDVSPVTDRGVWRGAIGLTVLSLAGFGFLYSLAGVGIGQALFPTTANGSIITRDGKVMGSELVAQPFGSDQYFQSRPSAAGYNTMALAGSNQARTNPDLRKRLEEARLAVAQREGIELSAVPGDLITQSGGGIDPHISPVGAAVQIARVARARGLAPKLVQGMVAEYTESKQLGFLGQERVNVLKLNLALDARQSGSGKSSANGPTGTATP</sequence>
<evidence type="ECO:0000256" key="12">
    <source>
        <dbReference type="SAM" id="MobiDB-lite"/>
    </source>
</evidence>
<keyword evidence="14" id="KW-1185">Reference proteome</keyword>
<evidence type="ECO:0000256" key="1">
    <source>
        <dbReference type="ARBA" id="ARBA00022448"/>
    </source>
</evidence>
<evidence type="ECO:0000313" key="14">
    <source>
        <dbReference type="Proteomes" id="UP001549320"/>
    </source>
</evidence>
<dbReference type="HAMAP" id="MF_00276">
    <property type="entry name" value="KdpC"/>
    <property type="match status" value="1"/>
</dbReference>
<comment type="function">
    <text evidence="11">Part of the high-affinity ATP-driven potassium transport (or Kdp) system, which catalyzes the hydrolysis of ATP coupled with the electrogenic transport of potassium into the cytoplasm. This subunit acts as a catalytic chaperone that increases the ATP-binding affinity of the ATP-hydrolyzing subunit KdpB by the formation of a transient KdpB/KdpC/ATP ternary complex.</text>
</comment>
<name>A0ABV2QCG2_9BURK</name>
<keyword evidence="7 11" id="KW-0630">Potassium</keyword>
<keyword evidence="6 11" id="KW-0067">ATP-binding</keyword>
<keyword evidence="8 11" id="KW-1133">Transmembrane helix</keyword>
<evidence type="ECO:0000256" key="7">
    <source>
        <dbReference type="ARBA" id="ARBA00022958"/>
    </source>
</evidence>
<dbReference type="Pfam" id="PF02669">
    <property type="entry name" value="KdpC"/>
    <property type="match status" value="1"/>
</dbReference>
<evidence type="ECO:0000256" key="6">
    <source>
        <dbReference type="ARBA" id="ARBA00022840"/>
    </source>
</evidence>
<evidence type="ECO:0000256" key="11">
    <source>
        <dbReference type="HAMAP-Rule" id="MF_00276"/>
    </source>
</evidence>
<feature type="compositionally biased region" description="Polar residues" evidence="12">
    <location>
        <begin position="1"/>
        <end position="20"/>
    </location>
</feature>
<keyword evidence="10 11" id="KW-0472">Membrane</keyword>
<evidence type="ECO:0000256" key="5">
    <source>
        <dbReference type="ARBA" id="ARBA00022741"/>
    </source>
</evidence>
<keyword evidence="1 11" id="KW-0813">Transport</keyword>
<dbReference type="PANTHER" id="PTHR30042">
    <property type="entry name" value="POTASSIUM-TRANSPORTING ATPASE C CHAIN"/>
    <property type="match status" value="1"/>
</dbReference>
<evidence type="ECO:0000313" key="13">
    <source>
        <dbReference type="EMBL" id="MET4578723.1"/>
    </source>
</evidence>
<comment type="caution">
    <text evidence="13">The sequence shown here is derived from an EMBL/GenBank/DDBJ whole genome shotgun (WGS) entry which is preliminary data.</text>
</comment>
<proteinExistence type="inferred from homology"/>
<dbReference type="EMBL" id="JBEPSH010000007">
    <property type="protein sequence ID" value="MET4578723.1"/>
    <property type="molecule type" value="Genomic_DNA"/>
</dbReference>
<evidence type="ECO:0000256" key="8">
    <source>
        <dbReference type="ARBA" id="ARBA00022989"/>
    </source>
</evidence>